<keyword evidence="3" id="KW-0732">Signal</keyword>
<feature type="region of interest" description="Disordered" evidence="2">
    <location>
        <begin position="428"/>
        <end position="493"/>
    </location>
</feature>
<name>A0AAE0JTI3_9PEZI</name>
<reference evidence="4" key="1">
    <citation type="journal article" date="2023" name="Mol. Phylogenet. Evol.">
        <title>Genome-scale phylogeny and comparative genomics of the fungal order Sordariales.</title>
        <authorList>
            <person name="Hensen N."/>
            <person name="Bonometti L."/>
            <person name="Westerberg I."/>
            <person name="Brannstrom I.O."/>
            <person name="Guillou S."/>
            <person name="Cros-Aarteil S."/>
            <person name="Calhoun S."/>
            <person name="Haridas S."/>
            <person name="Kuo A."/>
            <person name="Mondo S."/>
            <person name="Pangilinan J."/>
            <person name="Riley R."/>
            <person name="LaButti K."/>
            <person name="Andreopoulos B."/>
            <person name="Lipzen A."/>
            <person name="Chen C."/>
            <person name="Yan M."/>
            <person name="Daum C."/>
            <person name="Ng V."/>
            <person name="Clum A."/>
            <person name="Steindorff A."/>
            <person name="Ohm R.A."/>
            <person name="Martin F."/>
            <person name="Silar P."/>
            <person name="Natvig D.O."/>
            <person name="Lalanne C."/>
            <person name="Gautier V."/>
            <person name="Ament-Velasquez S.L."/>
            <person name="Kruys A."/>
            <person name="Hutchinson M.I."/>
            <person name="Powell A.J."/>
            <person name="Barry K."/>
            <person name="Miller A.N."/>
            <person name="Grigoriev I.V."/>
            <person name="Debuchy R."/>
            <person name="Gladieux P."/>
            <person name="Hiltunen Thoren M."/>
            <person name="Johannesson H."/>
        </authorList>
    </citation>
    <scope>NUCLEOTIDE SEQUENCE</scope>
    <source>
        <strain evidence="4">CBS 958.72</strain>
    </source>
</reference>
<gene>
    <name evidence="4" type="ORF">B0T24DRAFT_539437</name>
</gene>
<evidence type="ECO:0000313" key="4">
    <source>
        <dbReference type="EMBL" id="KAK3361175.1"/>
    </source>
</evidence>
<dbReference type="Proteomes" id="UP001287356">
    <property type="component" value="Unassembled WGS sequence"/>
</dbReference>
<dbReference type="EMBL" id="JAULSN010000012">
    <property type="protein sequence ID" value="KAK3361175.1"/>
    <property type="molecule type" value="Genomic_DNA"/>
</dbReference>
<protein>
    <submittedName>
        <fullName evidence="4">Uncharacterized protein</fullName>
    </submittedName>
</protein>
<proteinExistence type="predicted"/>
<organism evidence="4 5">
    <name type="scientific">Lasiosphaeria ovina</name>
    <dbReference type="NCBI Taxonomy" id="92902"/>
    <lineage>
        <taxon>Eukaryota</taxon>
        <taxon>Fungi</taxon>
        <taxon>Dikarya</taxon>
        <taxon>Ascomycota</taxon>
        <taxon>Pezizomycotina</taxon>
        <taxon>Sordariomycetes</taxon>
        <taxon>Sordariomycetidae</taxon>
        <taxon>Sordariales</taxon>
        <taxon>Lasiosphaeriaceae</taxon>
        <taxon>Lasiosphaeria</taxon>
    </lineage>
</organism>
<feature type="compositionally biased region" description="Low complexity" evidence="2">
    <location>
        <begin position="428"/>
        <end position="443"/>
    </location>
</feature>
<evidence type="ECO:0000256" key="3">
    <source>
        <dbReference type="SAM" id="SignalP"/>
    </source>
</evidence>
<sequence length="560" mass="58563">MVGSGLALSLLSLGAVCALPTTQNVEERQIWGIGEGSGTFTPGTGGIPTCLTNVPLHEQPPCILPPLSGGFIPPKEKRSFTLPPDYGTNTKKEVIKQLELELEQLQNKRYKSAEDKDDIQAIKAALKYLAGITSISAPPGTGSTFTPGKRSFSLPPDYASNTKEVIKQLEVTLVKLQNKRNKTAEDKADIQAIKAALKYLAGITSITAPPGTGSTFTPGKRQTFGLGGSGGSYSSKCPNLDGAELALEALLHKSSPSVQEIFVIQSLKHFLYGCGITIVKSPDGTSTTIKPSDKRDVALKADFDVAGLEQAYGALLSSVSPEKPSFTTWLTLEQIADMLEIYGVSVDHSSLFDAGKRQISIGGKACQASDVMGLKAALAALLTAYGDPAHAPPNVFLVEQIIVTALQICGQSVQGWTTLTPGNPIPGGAIIPNPTIPGGAITPDPTTPGGAINPDPTTPGGAINPDPYNPGSPIRPDPYNPGGPMKPSDKRQAPIKDPAALLAALHTLEDKYGRYGSGTIPVPIFLIMVNIVTILQDIPGVVVPGWPILGQGSVVFGPSS</sequence>
<feature type="chain" id="PRO_5042067892" evidence="3">
    <location>
        <begin position="19"/>
        <end position="560"/>
    </location>
</feature>
<dbReference type="AlphaFoldDB" id="A0AAE0JTI3"/>
<accession>A0AAE0JTI3</accession>
<evidence type="ECO:0000256" key="1">
    <source>
        <dbReference type="SAM" id="Coils"/>
    </source>
</evidence>
<feature type="signal peptide" evidence="3">
    <location>
        <begin position="1"/>
        <end position="18"/>
    </location>
</feature>
<comment type="caution">
    <text evidence="4">The sequence shown here is derived from an EMBL/GenBank/DDBJ whole genome shotgun (WGS) entry which is preliminary data.</text>
</comment>
<feature type="coiled-coil region" evidence="1">
    <location>
        <begin position="159"/>
        <end position="186"/>
    </location>
</feature>
<feature type="coiled-coil region" evidence="1">
    <location>
        <begin position="88"/>
        <end position="115"/>
    </location>
</feature>
<keyword evidence="1" id="KW-0175">Coiled coil</keyword>
<evidence type="ECO:0000313" key="5">
    <source>
        <dbReference type="Proteomes" id="UP001287356"/>
    </source>
</evidence>
<keyword evidence="5" id="KW-1185">Reference proteome</keyword>
<evidence type="ECO:0000256" key="2">
    <source>
        <dbReference type="SAM" id="MobiDB-lite"/>
    </source>
</evidence>
<reference evidence="4" key="2">
    <citation type="submission" date="2023-06" db="EMBL/GenBank/DDBJ databases">
        <authorList>
            <consortium name="Lawrence Berkeley National Laboratory"/>
            <person name="Haridas S."/>
            <person name="Hensen N."/>
            <person name="Bonometti L."/>
            <person name="Westerberg I."/>
            <person name="Brannstrom I.O."/>
            <person name="Guillou S."/>
            <person name="Cros-Aarteil S."/>
            <person name="Calhoun S."/>
            <person name="Kuo A."/>
            <person name="Mondo S."/>
            <person name="Pangilinan J."/>
            <person name="Riley R."/>
            <person name="Labutti K."/>
            <person name="Andreopoulos B."/>
            <person name="Lipzen A."/>
            <person name="Chen C."/>
            <person name="Yanf M."/>
            <person name="Daum C."/>
            <person name="Ng V."/>
            <person name="Clum A."/>
            <person name="Steindorff A."/>
            <person name="Ohm R."/>
            <person name="Martin F."/>
            <person name="Silar P."/>
            <person name="Natvig D."/>
            <person name="Lalanne C."/>
            <person name="Gautier V."/>
            <person name="Ament-Velasquez S.L."/>
            <person name="Kruys A."/>
            <person name="Hutchinson M.I."/>
            <person name="Powell A.J."/>
            <person name="Barry K."/>
            <person name="Miller A.N."/>
            <person name="Grigoriev I.V."/>
            <person name="Debuchy R."/>
            <person name="Gladieux P."/>
            <person name="Thoren M.H."/>
            <person name="Johannesson H."/>
        </authorList>
    </citation>
    <scope>NUCLEOTIDE SEQUENCE</scope>
    <source>
        <strain evidence="4">CBS 958.72</strain>
    </source>
</reference>
<feature type="compositionally biased region" description="Pro residues" evidence="2">
    <location>
        <begin position="467"/>
        <end position="481"/>
    </location>
</feature>